<gene>
    <name evidence="1" type="ORF">As57867_007586</name>
</gene>
<protein>
    <submittedName>
        <fullName evidence="1">Uncharacterized protein</fullName>
    </submittedName>
</protein>
<proteinExistence type="predicted"/>
<dbReference type="AlphaFoldDB" id="A0A6A4Z3C9"/>
<dbReference type="EMBL" id="VJMH01004199">
    <property type="protein sequence ID" value="KAF0703540.1"/>
    <property type="molecule type" value="Genomic_DNA"/>
</dbReference>
<reference evidence="1" key="1">
    <citation type="submission" date="2019-06" db="EMBL/GenBank/DDBJ databases">
        <title>Genomics analysis of Aphanomyces spp. identifies a new class of oomycete effector associated with host adaptation.</title>
        <authorList>
            <person name="Gaulin E."/>
        </authorList>
    </citation>
    <scope>NUCLEOTIDE SEQUENCE</scope>
    <source>
        <strain evidence="1">CBS 578.67</strain>
    </source>
</reference>
<comment type="caution">
    <text evidence="1">The sequence shown here is derived from an EMBL/GenBank/DDBJ whole genome shotgun (WGS) entry which is preliminary data.</text>
</comment>
<dbReference type="OrthoDB" id="70408at2759"/>
<feature type="non-terminal residue" evidence="1">
    <location>
        <position position="87"/>
    </location>
</feature>
<evidence type="ECO:0000313" key="1">
    <source>
        <dbReference type="EMBL" id="KAF0703540.1"/>
    </source>
</evidence>
<organism evidence="1">
    <name type="scientific">Aphanomyces stellatus</name>
    <dbReference type="NCBI Taxonomy" id="120398"/>
    <lineage>
        <taxon>Eukaryota</taxon>
        <taxon>Sar</taxon>
        <taxon>Stramenopiles</taxon>
        <taxon>Oomycota</taxon>
        <taxon>Saprolegniomycetes</taxon>
        <taxon>Saprolegniales</taxon>
        <taxon>Verrucalvaceae</taxon>
        <taxon>Aphanomyces</taxon>
    </lineage>
</organism>
<accession>A0A6A4Z3C9</accession>
<name>A0A6A4Z3C9_9STRA</name>
<sequence>MMMMDASSSSASSSSASSVRRSSFNLYNATILDLHLAASSIQRVWRRVSRVPPKKPLAPHAQALAKVQSSGESVGQLLVVLTTELAA</sequence>